<comment type="caution">
    <text evidence="2">The sequence shown here is derived from an EMBL/GenBank/DDBJ whole genome shotgun (WGS) entry which is preliminary data.</text>
</comment>
<keyword evidence="3" id="KW-1185">Reference proteome</keyword>
<dbReference type="Proteomes" id="UP000722336">
    <property type="component" value="Unassembled WGS sequence"/>
</dbReference>
<reference evidence="2 3" key="1">
    <citation type="submission" date="2021-04" db="EMBL/GenBank/DDBJ databases">
        <authorList>
            <person name="Pira H."/>
            <person name="Risdian C."/>
            <person name="Wink J."/>
        </authorList>
    </citation>
    <scope>NUCLEOTIDE SEQUENCE [LARGE SCALE GENOMIC DNA]</scope>
    <source>
        <strain evidence="2 3">WHA3</strain>
    </source>
</reference>
<evidence type="ECO:0008006" key="4">
    <source>
        <dbReference type="Google" id="ProtNLM"/>
    </source>
</evidence>
<evidence type="ECO:0000313" key="2">
    <source>
        <dbReference type="EMBL" id="MBV7255187.1"/>
    </source>
</evidence>
<proteinExistence type="predicted"/>
<sequence length="241" mass="24523">MIKTALLAATTALVALPAVAAPVNGTGNVTPDVIFGSGNANGSFTGTVNDGVELALRGKLRYDSNGQPQNTFNYDGDSSYFFTNIGNAVPANRAVFNFEFSINTDVDGLSGRTLDDLTYALSVDTDAGAGTNFFTFDPCALLVDNALGNNSTGNGDGTPGACAGSGLNVAQNSQNLGFGYTPNDPRAAGQYTFSLSAFDGQQLIGTTTIDVFVDASPVPAPAALGLLGFGLLGLGAARKRA</sequence>
<gene>
    <name evidence="2" type="ORF">KCG44_00160</name>
</gene>
<dbReference type="RefSeq" id="WP_218443452.1">
    <property type="nucleotide sequence ID" value="NZ_JAGSPA010000001.1"/>
</dbReference>
<dbReference type="EMBL" id="JAGSPA010000001">
    <property type="protein sequence ID" value="MBV7255187.1"/>
    <property type="molecule type" value="Genomic_DNA"/>
</dbReference>
<protein>
    <recommendedName>
        <fullName evidence="4">PEP-CTERM protein-sorting domain-containing protein</fullName>
    </recommendedName>
</protein>
<accession>A0ABS6S9Z4</accession>
<evidence type="ECO:0000313" key="3">
    <source>
        <dbReference type="Proteomes" id="UP000722336"/>
    </source>
</evidence>
<evidence type="ECO:0000256" key="1">
    <source>
        <dbReference type="SAM" id="SignalP"/>
    </source>
</evidence>
<name>A0ABS6S9Z4_9SPHN</name>
<feature type="signal peptide" evidence="1">
    <location>
        <begin position="1"/>
        <end position="20"/>
    </location>
</feature>
<feature type="chain" id="PRO_5046032749" description="PEP-CTERM protein-sorting domain-containing protein" evidence="1">
    <location>
        <begin position="21"/>
        <end position="241"/>
    </location>
</feature>
<keyword evidence="1" id="KW-0732">Signal</keyword>
<organism evidence="2 3">
    <name type="scientific">Pacificimonas pallii</name>
    <dbReference type="NCBI Taxonomy" id="2827236"/>
    <lineage>
        <taxon>Bacteria</taxon>
        <taxon>Pseudomonadati</taxon>
        <taxon>Pseudomonadota</taxon>
        <taxon>Alphaproteobacteria</taxon>
        <taxon>Sphingomonadales</taxon>
        <taxon>Sphingosinicellaceae</taxon>
        <taxon>Pacificimonas</taxon>
    </lineage>
</organism>